<evidence type="ECO:0000256" key="1">
    <source>
        <dbReference type="SAM" id="MobiDB-lite"/>
    </source>
</evidence>
<evidence type="ECO:0008006" key="5">
    <source>
        <dbReference type="Google" id="ProtNLM"/>
    </source>
</evidence>
<sequence length="701" mass="75739">MLLLITYLLSLGASEISYSGTTLTITNEQTIGPTQVADHKAATELVVTCTGPVTIQAKAFEGYTALATISIQGSDVSIAADSFTGCAAIATINFNTQSLSIGEGAFSSAASPTINYKGASFESGVTKFINSKVKAFNIDVTGECTFALAAASNAYVEQININATSIHFVQDSFRNAKGVQLINLNAKQEINFGLDSFNGADINEIICYAGNMISVVQGSFQSATSIKVCNFTSGGGITLGLASFTDASVEELNIKAVQDISIVQDALKSVKNFGKVNLQTDGSLTCALTSFINSTIHEIYIKVGKSVHFVESCFKNTPDLKNLTVIANGEITFGIYSFQNSNISQVEVYTNSSVSFVQGSFQNCSNLTSFTVHAVGDVTFGNECFLDSQIENLYVVNNYTGAVYAANPSTVRFVSDSFKNCNELKTVDVNTKGDVNIQSNSFQDSKALDKLNIHADGSATIQSGAFAGCENLNDPTIDSPNKNIDDGAFPNGYDDGKKKGSKSSSHKDDDSDQSSARTLGNVDINSIYLGTSPNIVLNLNFMLSFFRKVRKTLGHVVPAPDLVHSAIWVGKDKNPTDSSVGAIFVYGRYFNKMNSKAYLDHDGAKAYVMTLKQFKEKYPSIDPMKLKTEKKMKLLDFINKVQESGNWGVKDYNWPTNNCQHFTAKLIDILEATRATPSNDDWVELPKPVLNSLENNEKKAN</sequence>
<dbReference type="InterPro" id="IPR026906">
    <property type="entry name" value="LRR_5"/>
</dbReference>
<dbReference type="Pfam" id="PF13306">
    <property type="entry name" value="LRR_5"/>
    <property type="match status" value="4"/>
</dbReference>
<dbReference type="SUPFAM" id="SSF52058">
    <property type="entry name" value="L domain-like"/>
    <property type="match status" value="1"/>
</dbReference>
<organism evidence="3 4">
    <name type="scientific">Tritrichomonas musculus</name>
    <dbReference type="NCBI Taxonomy" id="1915356"/>
    <lineage>
        <taxon>Eukaryota</taxon>
        <taxon>Metamonada</taxon>
        <taxon>Parabasalia</taxon>
        <taxon>Tritrichomonadida</taxon>
        <taxon>Tritrichomonadidae</taxon>
        <taxon>Tritrichomonas</taxon>
    </lineage>
</organism>
<evidence type="ECO:0000313" key="4">
    <source>
        <dbReference type="Proteomes" id="UP001470230"/>
    </source>
</evidence>
<feature type="signal peptide" evidence="2">
    <location>
        <begin position="1"/>
        <end position="19"/>
    </location>
</feature>
<dbReference type="Proteomes" id="UP001470230">
    <property type="component" value="Unassembled WGS sequence"/>
</dbReference>
<comment type="caution">
    <text evidence="3">The sequence shown here is derived from an EMBL/GenBank/DDBJ whole genome shotgun (WGS) entry which is preliminary data.</text>
</comment>
<accession>A0ABR2HH32</accession>
<dbReference type="EMBL" id="JAPFFF010000028">
    <property type="protein sequence ID" value="KAK8847149.1"/>
    <property type="molecule type" value="Genomic_DNA"/>
</dbReference>
<feature type="region of interest" description="Disordered" evidence="1">
    <location>
        <begin position="477"/>
        <end position="517"/>
    </location>
</feature>
<name>A0ABR2HH32_9EUKA</name>
<gene>
    <name evidence="3" type="ORF">M9Y10_019732</name>
</gene>
<proteinExistence type="predicted"/>
<dbReference type="Gene3D" id="3.80.10.10">
    <property type="entry name" value="Ribonuclease Inhibitor"/>
    <property type="match status" value="2"/>
</dbReference>
<evidence type="ECO:0000313" key="3">
    <source>
        <dbReference type="EMBL" id="KAK8847149.1"/>
    </source>
</evidence>
<evidence type="ECO:0000256" key="2">
    <source>
        <dbReference type="SAM" id="SignalP"/>
    </source>
</evidence>
<dbReference type="InterPro" id="IPR032675">
    <property type="entry name" value="LRR_dom_sf"/>
</dbReference>
<feature type="chain" id="PRO_5047207566" description="DUF4105 domain-containing protein" evidence="2">
    <location>
        <begin position="20"/>
        <end position="701"/>
    </location>
</feature>
<keyword evidence="4" id="KW-1185">Reference proteome</keyword>
<reference evidence="3 4" key="1">
    <citation type="submission" date="2024-04" db="EMBL/GenBank/DDBJ databases">
        <title>Tritrichomonas musculus Genome.</title>
        <authorList>
            <person name="Alves-Ferreira E."/>
            <person name="Grigg M."/>
            <person name="Lorenzi H."/>
            <person name="Galac M."/>
        </authorList>
    </citation>
    <scope>NUCLEOTIDE SEQUENCE [LARGE SCALE GENOMIC DNA]</scope>
    <source>
        <strain evidence="3 4">EAF2021</strain>
    </source>
</reference>
<protein>
    <recommendedName>
        <fullName evidence="5">DUF4105 domain-containing protein</fullName>
    </recommendedName>
</protein>
<keyword evidence="2" id="KW-0732">Signal</keyword>